<reference evidence="6 7" key="1">
    <citation type="submission" date="2017-04" db="EMBL/GenBank/DDBJ databases">
        <title>Accumulation and expression of multiple antibiotic resistance genes in Arcobacter cryaerophilus that thrives in sewage.</title>
        <authorList>
            <person name="Millar J.A."/>
            <person name="Raghavan R."/>
        </authorList>
    </citation>
    <scope>NUCLEOTIDE SEQUENCE [LARGE SCALE GENOMIC DNA]</scope>
    <source>
        <strain evidence="6 7">AZT-1</strain>
    </source>
</reference>
<dbReference type="GO" id="GO:0051536">
    <property type="term" value="F:iron-sulfur cluster binding"/>
    <property type="evidence" value="ECO:0007669"/>
    <property type="project" value="UniProtKB-KW"/>
</dbReference>
<keyword evidence="3" id="KW-0479">Metal-binding</keyword>
<evidence type="ECO:0000256" key="3">
    <source>
        <dbReference type="ARBA" id="ARBA00022723"/>
    </source>
</evidence>
<keyword evidence="4" id="KW-0408">Iron</keyword>
<evidence type="ECO:0000256" key="2">
    <source>
        <dbReference type="ARBA" id="ARBA00022691"/>
    </source>
</evidence>
<sequence length="260" mass="30504">MDRTFNLKISYAKAILDYFLAKDEDYFLHFEVIPDNFPQELRQRLKKFKAGSLQLEVGIQTLNLDVAKNINRNLKIDKIKENLAFLSSKTNAHMHIDLIVGLPSETIDSFAQNLNLLYTLSSGEIQIGILKKLSGTTLNRHDELHGMVYNPNPPYDILQNNLIPSRFWDIVYNSGNFVKTSKLLFKDGKVFENFFDFSKWIYKRSESTFKISLDRVAEYLFEYLSRDYEEEILVKTILDDVMMIEGRKIPPFLKKYKKYE</sequence>
<dbReference type="Gene3D" id="3.80.30.20">
    <property type="entry name" value="tm_1862 like domain"/>
    <property type="match status" value="1"/>
</dbReference>
<comment type="cofactor">
    <cofactor evidence="1">
        <name>[4Fe-4S] cluster</name>
        <dbReference type="ChEBI" id="CHEBI:49883"/>
    </cofactor>
</comment>
<accession>A0A1V9V997</accession>
<evidence type="ECO:0000256" key="4">
    <source>
        <dbReference type="ARBA" id="ARBA00023004"/>
    </source>
</evidence>
<gene>
    <name evidence="6" type="ORF">AS859_10595</name>
</gene>
<feature type="non-terminal residue" evidence="6">
    <location>
        <position position="260"/>
    </location>
</feature>
<name>A0A1V9V997_9BACT</name>
<comment type="caution">
    <text evidence="6">The sequence shown here is derived from an EMBL/GenBank/DDBJ whole genome shotgun (WGS) entry which is preliminary data.</text>
</comment>
<dbReference type="GO" id="GO:0046872">
    <property type="term" value="F:metal ion binding"/>
    <property type="evidence" value="ECO:0007669"/>
    <property type="project" value="UniProtKB-KW"/>
</dbReference>
<organism evidence="6 7">
    <name type="scientific">Aliarcobacter cryaerophilus</name>
    <dbReference type="NCBI Taxonomy" id="28198"/>
    <lineage>
        <taxon>Bacteria</taxon>
        <taxon>Pseudomonadati</taxon>
        <taxon>Campylobacterota</taxon>
        <taxon>Epsilonproteobacteria</taxon>
        <taxon>Campylobacterales</taxon>
        <taxon>Arcobacteraceae</taxon>
        <taxon>Aliarcobacter</taxon>
    </lineage>
</organism>
<dbReference type="AlphaFoldDB" id="A0A1V9V997"/>
<protein>
    <submittedName>
        <fullName evidence="6">B12-binding domain-containing radical SAM protein</fullName>
    </submittedName>
</protein>
<dbReference type="GO" id="GO:0005829">
    <property type="term" value="C:cytosol"/>
    <property type="evidence" value="ECO:0007669"/>
    <property type="project" value="TreeGrafter"/>
</dbReference>
<dbReference type="Proteomes" id="UP000192599">
    <property type="component" value="Unassembled WGS sequence"/>
</dbReference>
<evidence type="ECO:0000256" key="1">
    <source>
        <dbReference type="ARBA" id="ARBA00001966"/>
    </source>
</evidence>
<dbReference type="InterPro" id="IPR023404">
    <property type="entry name" value="rSAM_horseshoe"/>
</dbReference>
<dbReference type="PANTHER" id="PTHR43409">
    <property type="entry name" value="ANAEROBIC MAGNESIUM-PROTOPORPHYRIN IX MONOMETHYL ESTER CYCLASE-RELATED"/>
    <property type="match status" value="1"/>
</dbReference>
<evidence type="ECO:0000313" key="6">
    <source>
        <dbReference type="EMBL" id="OQR40625.1"/>
    </source>
</evidence>
<dbReference type="InterPro" id="IPR051198">
    <property type="entry name" value="BchE-like"/>
</dbReference>
<dbReference type="PANTHER" id="PTHR43409:SF16">
    <property type="entry name" value="SLR0320 PROTEIN"/>
    <property type="match status" value="1"/>
</dbReference>
<dbReference type="SUPFAM" id="SSF102114">
    <property type="entry name" value="Radical SAM enzymes"/>
    <property type="match status" value="1"/>
</dbReference>
<evidence type="ECO:0000313" key="7">
    <source>
        <dbReference type="Proteomes" id="UP000192599"/>
    </source>
</evidence>
<dbReference type="EMBL" id="LNTC01000305">
    <property type="protein sequence ID" value="OQR40625.1"/>
    <property type="molecule type" value="Genomic_DNA"/>
</dbReference>
<keyword evidence="5" id="KW-0411">Iron-sulfur</keyword>
<keyword evidence="2" id="KW-0949">S-adenosyl-L-methionine</keyword>
<dbReference type="InterPro" id="IPR058240">
    <property type="entry name" value="rSAM_sf"/>
</dbReference>
<evidence type="ECO:0000256" key="5">
    <source>
        <dbReference type="ARBA" id="ARBA00023014"/>
    </source>
</evidence>
<proteinExistence type="predicted"/>